<dbReference type="AlphaFoldDB" id="A0AAU1U6B5"/>
<gene>
    <name evidence="3" type="ORF">OHU69_21795</name>
</gene>
<evidence type="ECO:0008006" key="4">
    <source>
        <dbReference type="Google" id="ProtNLM"/>
    </source>
</evidence>
<feature type="compositionally biased region" description="Basic and acidic residues" evidence="1">
    <location>
        <begin position="321"/>
        <end position="332"/>
    </location>
</feature>
<keyword evidence="2" id="KW-1133">Transmembrane helix</keyword>
<feature type="compositionally biased region" description="Polar residues" evidence="1">
    <location>
        <begin position="191"/>
        <end position="200"/>
    </location>
</feature>
<accession>A0AAU1U6B5</accession>
<dbReference type="EMBL" id="CP108195">
    <property type="protein sequence ID" value="WTS13451.1"/>
    <property type="molecule type" value="Genomic_DNA"/>
</dbReference>
<protein>
    <recommendedName>
        <fullName evidence="4">Extensin</fullName>
    </recommendedName>
</protein>
<evidence type="ECO:0000313" key="3">
    <source>
        <dbReference type="EMBL" id="WTS13451.1"/>
    </source>
</evidence>
<feature type="compositionally biased region" description="Gly residues" evidence="1">
    <location>
        <begin position="311"/>
        <end position="320"/>
    </location>
</feature>
<keyword evidence="2" id="KW-0812">Transmembrane</keyword>
<feature type="compositionally biased region" description="Basic and acidic residues" evidence="1">
    <location>
        <begin position="249"/>
        <end position="265"/>
    </location>
</feature>
<organism evidence="3">
    <name type="scientific">Streptomyces sp. NBC_00119</name>
    <dbReference type="NCBI Taxonomy" id="2975659"/>
    <lineage>
        <taxon>Bacteria</taxon>
        <taxon>Bacillati</taxon>
        <taxon>Actinomycetota</taxon>
        <taxon>Actinomycetes</taxon>
        <taxon>Kitasatosporales</taxon>
        <taxon>Streptomycetaceae</taxon>
        <taxon>Streptomyces</taxon>
    </lineage>
</organism>
<feature type="compositionally biased region" description="Low complexity" evidence="1">
    <location>
        <begin position="363"/>
        <end position="384"/>
    </location>
</feature>
<name>A0AAU1U6B5_9ACTN</name>
<reference evidence="3" key="1">
    <citation type="submission" date="2022-10" db="EMBL/GenBank/DDBJ databases">
        <title>The complete genomes of actinobacterial strains from the NBC collection.</title>
        <authorList>
            <person name="Joergensen T.S."/>
            <person name="Alvarez Arevalo M."/>
            <person name="Sterndorff E.B."/>
            <person name="Faurdal D."/>
            <person name="Vuksanovic O."/>
            <person name="Mourched A.-S."/>
            <person name="Charusanti P."/>
            <person name="Shaw S."/>
            <person name="Blin K."/>
            <person name="Weber T."/>
        </authorList>
    </citation>
    <scope>NUCLEOTIDE SEQUENCE</scope>
    <source>
        <strain evidence="3">NBC_00119</strain>
    </source>
</reference>
<feature type="compositionally biased region" description="Basic and acidic residues" evidence="1">
    <location>
        <begin position="290"/>
        <end position="305"/>
    </location>
</feature>
<evidence type="ECO:0000256" key="2">
    <source>
        <dbReference type="SAM" id="Phobius"/>
    </source>
</evidence>
<proteinExistence type="predicted"/>
<sequence length="384" mass="38287">MADEHNKWLDRDAAERLLRGEPLEAVDAATRARAARLAGTLDALAVTRVDGGELPGEAAALAAFRKARESGAQEPGSATLKARHARPRGALAPVSSLHGAVGHENDANANTNAAIGGHAGSDVGSVRLARPDARPVRWGRPVRFGMAAALAGCMIGGVAVAAGTGVLPSPFGGRGEPGPAASVSAAASPEQPLTSPSPDISDTDGGRSGSAVPDGHSHEPGSGAPSQDDTAGRAGPATTQPGTGPRASEAADREAGRQRLVDACRKYRGGALSDSEKERLRAAAKRVATKKGDRDLDRFCARVLEEEAADSGGGDDGGGNKNDDKNSGKDGGEDSQNGEDSGVVGAVPTASWVPSDPGGDASGTGPATPSATASASYSAAASQP</sequence>
<feature type="region of interest" description="Disordered" evidence="1">
    <location>
        <begin position="171"/>
        <end position="384"/>
    </location>
</feature>
<evidence type="ECO:0000256" key="1">
    <source>
        <dbReference type="SAM" id="MobiDB-lite"/>
    </source>
</evidence>
<feature type="transmembrane region" description="Helical" evidence="2">
    <location>
        <begin position="144"/>
        <end position="167"/>
    </location>
</feature>
<keyword evidence="2" id="KW-0472">Membrane</keyword>